<evidence type="ECO:0000313" key="2">
    <source>
        <dbReference type="Proteomes" id="UP000789739"/>
    </source>
</evidence>
<keyword evidence="2" id="KW-1185">Reference proteome</keyword>
<proteinExistence type="predicted"/>
<comment type="caution">
    <text evidence="1">The sequence shown here is derived from an EMBL/GenBank/DDBJ whole genome shotgun (WGS) entry which is preliminary data.</text>
</comment>
<sequence length="391" mass="44342">MALGSDSTHTFLLPPYVQPQISTQITDSEWDSALKLWTVSLSLLLKSDDEQFAIQLCENASLKKFLETFLQIRAKIHETTSDSMPQQVTELEKKVLAVLLRSVERSIMYESITLAESLYNTKLFSVPFLLDFVIIYAKSNRGYSRQFVENVIDIIPALPHDFKEYSNVIIDHVMSVQQACEKVSSLVVDLNDNAEVLMAALEEMRGYIFLMMDIAITMDCLFTASDTVTKLFINRSHVNEDEDFISVIRNLYDATLPIVLGLIQGPNAVVEITRDVNILKQALASCIYRLLYECFFVPLGFTTGEVDTITSTLGNGNQYSDDDNANVIVNSLNDILFSFIERSESFKSVQTFVDAPLLLDIEMEFNLSQKLTRIKNDILHGYPFDKTRNVR</sequence>
<dbReference type="PANTHER" id="PTHR21494:SF0">
    <property type="entry name" value="ACTIVATING SIGNAL COINTEGRATOR 1 COMPLEX SUBUNIT 2"/>
    <property type="match status" value="1"/>
</dbReference>
<gene>
    <name evidence="1" type="ORF">PBRASI_LOCUS212</name>
</gene>
<reference evidence="1" key="1">
    <citation type="submission" date="2021-06" db="EMBL/GenBank/DDBJ databases">
        <authorList>
            <person name="Kallberg Y."/>
            <person name="Tangrot J."/>
            <person name="Rosling A."/>
        </authorList>
    </citation>
    <scope>NUCLEOTIDE SEQUENCE</scope>
    <source>
        <strain evidence="1">BR232B</strain>
    </source>
</reference>
<dbReference type="OrthoDB" id="5577209at2759"/>
<dbReference type="InterPro" id="IPR052586">
    <property type="entry name" value="ASCC2"/>
</dbReference>
<protein>
    <submittedName>
        <fullName evidence="1">9772_t:CDS:1</fullName>
    </submittedName>
</protein>
<dbReference type="Proteomes" id="UP000789739">
    <property type="component" value="Unassembled WGS sequence"/>
</dbReference>
<accession>A0A9N8VL37</accession>
<dbReference type="EMBL" id="CAJVPI010000009">
    <property type="protein sequence ID" value="CAG8454199.1"/>
    <property type="molecule type" value="Genomic_DNA"/>
</dbReference>
<name>A0A9N8VL37_9GLOM</name>
<organism evidence="1 2">
    <name type="scientific">Paraglomus brasilianum</name>
    <dbReference type="NCBI Taxonomy" id="144538"/>
    <lineage>
        <taxon>Eukaryota</taxon>
        <taxon>Fungi</taxon>
        <taxon>Fungi incertae sedis</taxon>
        <taxon>Mucoromycota</taxon>
        <taxon>Glomeromycotina</taxon>
        <taxon>Glomeromycetes</taxon>
        <taxon>Paraglomerales</taxon>
        <taxon>Paraglomeraceae</taxon>
        <taxon>Paraglomus</taxon>
    </lineage>
</organism>
<dbReference type="AlphaFoldDB" id="A0A9N8VL37"/>
<dbReference type="PANTHER" id="PTHR21494">
    <property type="entry name" value="ACTIVATING SIGNAL COINTEGRATOR 1 COMPLEX SUBUNIT 2 ASC-1 COMPLEX SUBUNIT P100"/>
    <property type="match status" value="1"/>
</dbReference>
<evidence type="ECO:0000313" key="1">
    <source>
        <dbReference type="EMBL" id="CAG8454199.1"/>
    </source>
</evidence>
<dbReference type="GO" id="GO:0043130">
    <property type="term" value="F:ubiquitin binding"/>
    <property type="evidence" value="ECO:0007669"/>
    <property type="project" value="TreeGrafter"/>
</dbReference>